<dbReference type="AlphaFoldDB" id="A0A3D9BL17"/>
<evidence type="ECO:0000313" key="2">
    <source>
        <dbReference type="EMBL" id="REC54157.1"/>
    </source>
</evidence>
<reference evidence="2 3" key="1">
    <citation type="journal article" date="2006" name="Int. J. Syst. Evol. Microbiol.">
        <title>Chryseobacterium piscium sp. nov., isolated from fish of the South Atlantic Ocean off South Africa.</title>
        <authorList>
            <person name="de Beer H."/>
            <person name="Hugo C.J."/>
            <person name="Jooste P.J."/>
            <person name="Vancanneyt M."/>
            <person name="Coenye T."/>
            <person name="Vandamme P."/>
        </authorList>
    </citation>
    <scope>NUCLEOTIDE SEQUENCE [LARGE SCALE GENOMIC DNA]</scope>
    <source>
        <strain evidence="2 3">CCUG 51923</strain>
    </source>
</reference>
<feature type="transmembrane region" description="Helical" evidence="1">
    <location>
        <begin position="7"/>
        <end position="25"/>
    </location>
</feature>
<protein>
    <submittedName>
        <fullName evidence="2">Uncharacterized protein</fullName>
    </submittedName>
</protein>
<sequence>MSKRNKNLIIILIIIGVVILYNFIFSSKNRNNRSFLDEMRNREIKSIVYKKTIDFENHGIPYIVYGKKDSIIIYRDWENKIEIQDSILKPKGSLELLIKNPNKVERLNYEDQDLKLPSP</sequence>
<proteinExistence type="predicted"/>
<accession>A0A3D9BL17</accession>
<evidence type="ECO:0000256" key="1">
    <source>
        <dbReference type="SAM" id="Phobius"/>
    </source>
</evidence>
<organism evidence="2 3">
    <name type="scientific">Chryseobacterium piscium</name>
    <dbReference type="NCBI Taxonomy" id="333702"/>
    <lineage>
        <taxon>Bacteria</taxon>
        <taxon>Pseudomonadati</taxon>
        <taxon>Bacteroidota</taxon>
        <taxon>Flavobacteriia</taxon>
        <taxon>Flavobacteriales</taxon>
        <taxon>Weeksellaceae</taxon>
        <taxon>Chryseobacterium group</taxon>
        <taxon>Chryseobacterium</taxon>
    </lineage>
</organism>
<keyword evidence="1" id="KW-1133">Transmembrane helix</keyword>
<keyword evidence="1" id="KW-0472">Membrane</keyword>
<gene>
    <name evidence="2" type="ORF">DRF62_10615</name>
</gene>
<name>A0A3D9BL17_9FLAO</name>
<dbReference type="Proteomes" id="UP000256512">
    <property type="component" value="Unassembled WGS sequence"/>
</dbReference>
<keyword evidence="3" id="KW-1185">Reference proteome</keyword>
<keyword evidence="1" id="KW-0812">Transmembrane</keyword>
<comment type="caution">
    <text evidence="2">The sequence shown here is derived from an EMBL/GenBank/DDBJ whole genome shotgun (WGS) entry which is preliminary data.</text>
</comment>
<evidence type="ECO:0000313" key="3">
    <source>
        <dbReference type="Proteomes" id="UP000256512"/>
    </source>
</evidence>
<dbReference type="RefSeq" id="WP_079463920.1">
    <property type="nucleotide sequence ID" value="NZ_QNVS01000029.1"/>
</dbReference>
<dbReference type="EMBL" id="QNVS01000029">
    <property type="protein sequence ID" value="REC54157.1"/>
    <property type="molecule type" value="Genomic_DNA"/>
</dbReference>